<accession>A0A5C3N7Y4</accession>
<reference evidence="1 2" key="1">
    <citation type="journal article" date="2019" name="Nat. Ecol. Evol.">
        <title>Megaphylogeny resolves global patterns of mushroom evolution.</title>
        <authorList>
            <person name="Varga T."/>
            <person name="Krizsan K."/>
            <person name="Foldi C."/>
            <person name="Dima B."/>
            <person name="Sanchez-Garcia M."/>
            <person name="Sanchez-Ramirez S."/>
            <person name="Szollosi G.J."/>
            <person name="Szarkandi J.G."/>
            <person name="Papp V."/>
            <person name="Albert L."/>
            <person name="Andreopoulos W."/>
            <person name="Angelini C."/>
            <person name="Antonin V."/>
            <person name="Barry K.W."/>
            <person name="Bougher N.L."/>
            <person name="Buchanan P."/>
            <person name="Buyck B."/>
            <person name="Bense V."/>
            <person name="Catcheside P."/>
            <person name="Chovatia M."/>
            <person name="Cooper J."/>
            <person name="Damon W."/>
            <person name="Desjardin D."/>
            <person name="Finy P."/>
            <person name="Geml J."/>
            <person name="Haridas S."/>
            <person name="Hughes K."/>
            <person name="Justo A."/>
            <person name="Karasinski D."/>
            <person name="Kautmanova I."/>
            <person name="Kiss B."/>
            <person name="Kocsube S."/>
            <person name="Kotiranta H."/>
            <person name="LaButti K.M."/>
            <person name="Lechner B.E."/>
            <person name="Liimatainen K."/>
            <person name="Lipzen A."/>
            <person name="Lukacs Z."/>
            <person name="Mihaltcheva S."/>
            <person name="Morgado L.N."/>
            <person name="Niskanen T."/>
            <person name="Noordeloos M.E."/>
            <person name="Ohm R.A."/>
            <person name="Ortiz-Santana B."/>
            <person name="Ovrebo C."/>
            <person name="Racz N."/>
            <person name="Riley R."/>
            <person name="Savchenko A."/>
            <person name="Shiryaev A."/>
            <person name="Soop K."/>
            <person name="Spirin V."/>
            <person name="Szebenyi C."/>
            <person name="Tomsovsky M."/>
            <person name="Tulloss R.E."/>
            <person name="Uehling J."/>
            <person name="Grigoriev I.V."/>
            <person name="Vagvolgyi C."/>
            <person name="Papp T."/>
            <person name="Martin F.M."/>
            <person name="Miettinen O."/>
            <person name="Hibbett D.S."/>
            <person name="Nagy L.G."/>
        </authorList>
    </citation>
    <scope>NUCLEOTIDE SEQUENCE [LARGE SCALE GENOMIC DNA]</scope>
    <source>
        <strain evidence="1 2">OMC1185</strain>
    </source>
</reference>
<protein>
    <submittedName>
        <fullName evidence="1">Uncharacterized protein</fullName>
    </submittedName>
</protein>
<evidence type="ECO:0000313" key="1">
    <source>
        <dbReference type="EMBL" id="TFK52917.1"/>
    </source>
</evidence>
<name>A0A5C3N7Y4_9AGAM</name>
<dbReference type="EMBL" id="ML213508">
    <property type="protein sequence ID" value="TFK52917.1"/>
    <property type="molecule type" value="Genomic_DNA"/>
</dbReference>
<organism evidence="1 2">
    <name type="scientific">Heliocybe sulcata</name>
    <dbReference type="NCBI Taxonomy" id="5364"/>
    <lineage>
        <taxon>Eukaryota</taxon>
        <taxon>Fungi</taxon>
        <taxon>Dikarya</taxon>
        <taxon>Basidiomycota</taxon>
        <taxon>Agaricomycotina</taxon>
        <taxon>Agaricomycetes</taxon>
        <taxon>Gloeophyllales</taxon>
        <taxon>Gloeophyllaceae</taxon>
        <taxon>Heliocybe</taxon>
    </lineage>
</organism>
<evidence type="ECO:0000313" key="2">
    <source>
        <dbReference type="Proteomes" id="UP000305948"/>
    </source>
</evidence>
<dbReference type="AlphaFoldDB" id="A0A5C3N7Y4"/>
<dbReference type="Proteomes" id="UP000305948">
    <property type="component" value="Unassembled WGS sequence"/>
</dbReference>
<gene>
    <name evidence="1" type="ORF">OE88DRAFT_1643653</name>
</gene>
<proteinExistence type="predicted"/>
<sequence>MPTVPLILSRQRVASPSPSHHSFTVVRPGCLPQRQDTPSSISFRGGRMRQSSFYCCRQARLRAPGRSTRYLVAKSAAGKMELVVGWELASRVGTVDIRGEHGLYDLRSPLHQDRPPRWPGYPTVFQCCVMLIPFTLSIVLPSRTHTIPQPQGLALDVCLKAVFTALRPGIAPSHWTRHAGKMEVVVGWELASQYLHMAYANLSRVGPLIHFPFASRLPGTPRPLKKASEQRWFIEFRFAHSIMPAANTESLCQCRHCLAKSPNGVYMLNPALKAHRAAVHAMDAPGKATHDGDDMDPESTELFALGFMDTGPDPAAGADRLWASREDYQAELRHHQSYEPAGNEGFRAPAKVAIDQSGASEANHAGIAISKKDLSEGHSPSRRADLINFASA</sequence>
<keyword evidence="2" id="KW-1185">Reference proteome</keyword>